<accession>A0A0C3FWV9</accession>
<name>A0A0C3FWV9_PILCF</name>
<dbReference type="HOGENOM" id="CLU_2292719_0_0_1"/>
<organism evidence="1 2">
    <name type="scientific">Piloderma croceum (strain F 1598)</name>
    <dbReference type="NCBI Taxonomy" id="765440"/>
    <lineage>
        <taxon>Eukaryota</taxon>
        <taxon>Fungi</taxon>
        <taxon>Dikarya</taxon>
        <taxon>Basidiomycota</taxon>
        <taxon>Agaricomycotina</taxon>
        <taxon>Agaricomycetes</taxon>
        <taxon>Agaricomycetidae</taxon>
        <taxon>Atheliales</taxon>
        <taxon>Atheliaceae</taxon>
        <taxon>Piloderma</taxon>
    </lineage>
</organism>
<gene>
    <name evidence="1" type="ORF">PILCRDRAFT_450162</name>
</gene>
<sequence>MWTCKFLGPLWHKSFLHQSLAELFRVQCRRRCVKSSNDGRNFFSFTHTCFREDGRTRRDMIHTANNSLSCLSRNLCVTWMPDIAHATWFDLVNLSAAYRVM</sequence>
<dbReference type="Proteomes" id="UP000054166">
    <property type="component" value="Unassembled WGS sequence"/>
</dbReference>
<reference evidence="1 2" key="1">
    <citation type="submission" date="2014-04" db="EMBL/GenBank/DDBJ databases">
        <authorList>
            <consortium name="DOE Joint Genome Institute"/>
            <person name="Kuo A."/>
            <person name="Tarkka M."/>
            <person name="Buscot F."/>
            <person name="Kohler A."/>
            <person name="Nagy L.G."/>
            <person name="Floudas D."/>
            <person name="Copeland A."/>
            <person name="Barry K.W."/>
            <person name="Cichocki N."/>
            <person name="Veneault-Fourrey C."/>
            <person name="LaButti K."/>
            <person name="Lindquist E.A."/>
            <person name="Lipzen A."/>
            <person name="Lundell T."/>
            <person name="Morin E."/>
            <person name="Murat C."/>
            <person name="Sun H."/>
            <person name="Tunlid A."/>
            <person name="Henrissat B."/>
            <person name="Grigoriev I.V."/>
            <person name="Hibbett D.S."/>
            <person name="Martin F."/>
            <person name="Nordberg H.P."/>
            <person name="Cantor M.N."/>
            <person name="Hua S.X."/>
        </authorList>
    </citation>
    <scope>NUCLEOTIDE SEQUENCE [LARGE SCALE GENOMIC DNA]</scope>
    <source>
        <strain evidence="1 2">F 1598</strain>
    </source>
</reference>
<evidence type="ECO:0000313" key="2">
    <source>
        <dbReference type="Proteomes" id="UP000054166"/>
    </source>
</evidence>
<dbReference type="AlphaFoldDB" id="A0A0C3FWV9"/>
<dbReference type="EMBL" id="KN832992">
    <property type="protein sequence ID" value="KIM83066.1"/>
    <property type="molecule type" value="Genomic_DNA"/>
</dbReference>
<dbReference type="InParanoid" id="A0A0C3FWV9"/>
<protein>
    <submittedName>
        <fullName evidence="1">Uncharacterized protein</fullName>
    </submittedName>
</protein>
<keyword evidence="2" id="KW-1185">Reference proteome</keyword>
<proteinExistence type="predicted"/>
<evidence type="ECO:0000313" key="1">
    <source>
        <dbReference type="EMBL" id="KIM83066.1"/>
    </source>
</evidence>
<reference evidence="2" key="2">
    <citation type="submission" date="2015-01" db="EMBL/GenBank/DDBJ databases">
        <title>Evolutionary Origins and Diversification of the Mycorrhizal Mutualists.</title>
        <authorList>
            <consortium name="DOE Joint Genome Institute"/>
            <consortium name="Mycorrhizal Genomics Consortium"/>
            <person name="Kohler A."/>
            <person name="Kuo A."/>
            <person name="Nagy L.G."/>
            <person name="Floudas D."/>
            <person name="Copeland A."/>
            <person name="Barry K.W."/>
            <person name="Cichocki N."/>
            <person name="Veneault-Fourrey C."/>
            <person name="LaButti K."/>
            <person name="Lindquist E.A."/>
            <person name="Lipzen A."/>
            <person name="Lundell T."/>
            <person name="Morin E."/>
            <person name="Murat C."/>
            <person name="Riley R."/>
            <person name="Ohm R."/>
            <person name="Sun H."/>
            <person name="Tunlid A."/>
            <person name="Henrissat B."/>
            <person name="Grigoriev I.V."/>
            <person name="Hibbett D.S."/>
            <person name="Martin F."/>
        </authorList>
    </citation>
    <scope>NUCLEOTIDE SEQUENCE [LARGE SCALE GENOMIC DNA]</scope>
    <source>
        <strain evidence="2">F 1598</strain>
    </source>
</reference>